<protein>
    <submittedName>
        <fullName evidence="1">Uncharacterized protein</fullName>
    </submittedName>
</protein>
<organism evidence="1 2">
    <name type="scientific">Stieleria bergensis</name>
    <dbReference type="NCBI Taxonomy" id="2528025"/>
    <lineage>
        <taxon>Bacteria</taxon>
        <taxon>Pseudomonadati</taxon>
        <taxon>Planctomycetota</taxon>
        <taxon>Planctomycetia</taxon>
        <taxon>Pirellulales</taxon>
        <taxon>Pirellulaceae</taxon>
        <taxon>Stieleria</taxon>
    </lineage>
</organism>
<name>A0A517T2X9_9BACT</name>
<evidence type="ECO:0000313" key="1">
    <source>
        <dbReference type="EMBL" id="QDT62732.1"/>
    </source>
</evidence>
<evidence type="ECO:0000313" key="2">
    <source>
        <dbReference type="Proteomes" id="UP000315003"/>
    </source>
</evidence>
<sequence>MELLKWTLGMHEDGEIELPAALRFSKLPAKAWLSMANRFGELFGSVAGSLDSMSEERKHVSGDAYFIRKQARVVLQI</sequence>
<reference evidence="1 2" key="1">
    <citation type="submission" date="2019-02" db="EMBL/GenBank/DDBJ databases">
        <title>Deep-cultivation of Planctomycetes and their phenomic and genomic characterization uncovers novel biology.</title>
        <authorList>
            <person name="Wiegand S."/>
            <person name="Jogler M."/>
            <person name="Boedeker C."/>
            <person name="Pinto D."/>
            <person name="Vollmers J."/>
            <person name="Rivas-Marin E."/>
            <person name="Kohn T."/>
            <person name="Peeters S.H."/>
            <person name="Heuer A."/>
            <person name="Rast P."/>
            <person name="Oberbeckmann S."/>
            <person name="Bunk B."/>
            <person name="Jeske O."/>
            <person name="Meyerdierks A."/>
            <person name="Storesund J.E."/>
            <person name="Kallscheuer N."/>
            <person name="Luecker S."/>
            <person name="Lage O.M."/>
            <person name="Pohl T."/>
            <person name="Merkel B.J."/>
            <person name="Hornburger P."/>
            <person name="Mueller R.-W."/>
            <person name="Bruemmer F."/>
            <person name="Labrenz M."/>
            <person name="Spormann A.M."/>
            <person name="Op den Camp H."/>
            <person name="Overmann J."/>
            <person name="Amann R."/>
            <person name="Jetten M.S.M."/>
            <person name="Mascher T."/>
            <person name="Medema M.H."/>
            <person name="Devos D.P."/>
            <person name="Kaster A.-K."/>
            <person name="Ovreas L."/>
            <person name="Rohde M."/>
            <person name="Galperin M.Y."/>
            <person name="Jogler C."/>
        </authorList>
    </citation>
    <scope>NUCLEOTIDE SEQUENCE [LARGE SCALE GENOMIC DNA]</scope>
    <source>
        <strain evidence="1 2">SV_7m_r</strain>
    </source>
</reference>
<accession>A0A517T2X9</accession>
<dbReference type="AlphaFoldDB" id="A0A517T2X9"/>
<dbReference type="RefSeq" id="WP_145277690.1">
    <property type="nucleotide sequence ID" value="NZ_CP036272.1"/>
</dbReference>
<dbReference type="Proteomes" id="UP000315003">
    <property type="component" value="Chromosome"/>
</dbReference>
<keyword evidence="2" id="KW-1185">Reference proteome</keyword>
<dbReference type="EMBL" id="CP036272">
    <property type="protein sequence ID" value="QDT62732.1"/>
    <property type="molecule type" value="Genomic_DNA"/>
</dbReference>
<proteinExistence type="predicted"/>
<gene>
    <name evidence="1" type="ORF">SV7mr_52830</name>
</gene>
<dbReference type="OrthoDB" id="237465at2"/>